<keyword evidence="3" id="KW-1185">Reference proteome</keyword>
<comment type="caution">
    <text evidence="2">The sequence shown here is derived from an EMBL/GenBank/DDBJ whole genome shotgun (WGS) entry which is preliminary data.</text>
</comment>
<gene>
    <name evidence="2" type="ORF">ACHAW5_007414</name>
</gene>
<reference evidence="2 3" key="1">
    <citation type="submission" date="2024-10" db="EMBL/GenBank/DDBJ databases">
        <title>Updated reference genomes for cyclostephanoid diatoms.</title>
        <authorList>
            <person name="Roberts W.R."/>
            <person name="Alverson A.J."/>
        </authorList>
    </citation>
    <scope>NUCLEOTIDE SEQUENCE [LARGE SCALE GENOMIC DNA]</scope>
    <source>
        <strain evidence="2 3">AJA276-08</strain>
    </source>
</reference>
<protein>
    <submittedName>
        <fullName evidence="2">Uncharacterized protein</fullName>
    </submittedName>
</protein>
<dbReference type="EMBL" id="JALLAZ020000297">
    <property type="protein sequence ID" value="KAL3798462.1"/>
    <property type="molecule type" value="Genomic_DNA"/>
</dbReference>
<dbReference type="AlphaFoldDB" id="A0ABD3QDQ2"/>
<proteinExistence type="predicted"/>
<feature type="compositionally biased region" description="Polar residues" evidence="1">
    <location>
        <begin position="15"/>
        <end position="29"/>
    </location>
</feature>
<name>A0ABD3QDQ2_9STRA</name>
<accession>A0ABD3QDQ2</accession>
<organism evidence="2 3">
    <name type="scientific">Stephanodiscus triporus</name>
    <dbReference type="NCBI Taxonomy" id="2934178"/>
    <lineage>
        <taxon>Eukaryota</taxon>
        <taxon>Sar</taxon>
        <taxon>Stramenopiles</taxon>
        <taxon>Ochrophyta</taxon>
        <taxon>Bacillariophyta</taxon>
        <taxon>Coscinodiscophyceae</taxon>
        <taxon>Thalassiosirophycidae</taxon>
        <taxon>Stephanodiscales</taxon>
        <taxon>Stephanodiscaceae</taxon>
        <taxon>Stephanodiscus</taxon>
    </lineage>
</organism>
<evidence type="ECO:0000256" key="1">
    <source>
        <dbReference type="SAM" id="MobiDB-lite"/>
    </source>
</evidence>
<sequence length="103" mass="11321">MRLASTDNLFDDDVSSVNTSGNGLDSKAQTYGFKPPVHSDSFLRHLESVKSSWPRITDSNDDESDSEDNNIYLNDGGVRCAGEPSIDPSRMLHSVVDGESDWI</sequence>
<feature type="compositionally biased region" description="Acidic residues" evidence="1">
    <location>
        <begin position="59"/>
        <end position="68"/>
    </location>
</feature>
<evidence type="ECO:0000313" key="3">
    <source>
        <dbReference type="Proteomes" id="UP001530315"/>
    </source>
</evidence>
<feature type="region of interest" description="Disordered" evidence="1">
    <location>
        <begin position="1"/>
        <end position="32"/>
    </location>
</feature>
<evidence type="ECO:0000313" key="2">
    <source>
        <dbReference type="EMBL" id="KAL3798462.1"/>
    </source>
</evidence>
<dbReference type="Proteomes" id="UP001530315">
    <property type="component" value="Unassembled WGS sequence"/>
</dbReference>
<feature type="region of interest" description="Disordered" evidence="1">
    <location>
        <begin position="53"/>
        <end position="76"/>
    </location>
</feature>